<sequence length="573" mass="65076">MDHLISPYKGKLVNLLLDDINAERIKVESESYPAITLTQRQQCDLELLITGALSPLSGFMNQIEYESVLHNTSLPNGTLWPLPYYLDITEEQSEAINIGDKIALRDIEGFMPAILTVESMWRPDKNLEAEQIYSTLDEMHPGVEYLMNAVGNIYVGGRVDAVQTPFHYDFDTLRFTPYELRQHFKKLGWRSIVAFHTSKPMHAVHYEMTMRAAKQAGAHILLHPVVGMSKPGDLHYYSRVHCYEAVLQQYPKSLVELALIPLAMRMAGPREALMNALIRQNYGCSHYIVGPEHAGPPNVRDSGKRFYPTGSSQQYLEKYKDKIDMEIITIDELCYDENKKQFIARKTTKQSLCSSESFSNRRILNSLLKQEEIPQWVSYPEVINALCKSYPPRSKQGLTLFFTGFSGSGKSTLARIIHAKFIEEGERPVTLLDGDVVRLNLSSELGFSRQDRNTNVRRIGYVASEITKNRGVAICAPIAPYKDIRSEVRAKIEEYGSFIEIHVSTPIEECETRDRKGLYAKARKGIIPEFTGISDPYDIPENPEIRVDTTGVSPMLTAQDIYLYLIREGYIGQ</sequence>
<dbReference type="InterPro" id="IPR002891">
    <property type="entry name" value="APS"/>
</dbReference>
<evidence type="ECO:0000256" key="6">
    <source>
        <dbReference type="ARBA" id="ARBA00024327"/>
    </source>
</evidence>
<dbReference type="NCBIfam" id="NF003013">
    <property type="entry name" value="PRK03846.1"/>
    <property type="match status" value="1"/>
</dbReference>
<evidence type="ECO:0000259" key="7">
    <source>
        <dbReference type="Pfam" id="PF01583"/>
    </source>
</evidence>
<dbReference type="SUPFAM" id="SSF52374">
    <property type="entry name" value="Nucleotidylyl transferase"/>
    <property type="match status" value="1"/>
</dbReference>
<dbReference type="FunFam" id="3.40.50.300:FF:000802">
    <property type="entry name" value="Sulfate adenylyltransferase"/>
    <property type="match status" value="1"/>
</dbReference>
<protein>
    <submittedName>
        <fullName evidence="10">Sulfate adenylyltransferase / Adenylylsulfate kinase</fullName>
        <ecNumber evidence="10">2.7.1.25</ecNumber>
        <ecNumber evidence="10">2.7.7.4</ecNumber>
    </submittedName>
</protein>
<dbReference type="NCBIfam" id="TIGR00455">
    <property type="entry name" value="apsK"/>
    <property type="match status" value="1"/>
</dbReference>
<keyword evidence="10" id="KW-0418">Kinase</keyword>
<dbReference type="InterPro" id="IPR014729">
    <property type="entry name" value="Rossmann-like_a/b/a_fold"/>
</dbReference>
<keyword evidence="5" id="KW-0067">ATP-binding</keyword>
<dbReference type="Gene3D" id="3.40.50.300">
    <property type="entry name" value="P-loop containing nucleotide triphosphate hydrolases"/>
    <property type="match status" value="1"/>
</dbReference>
<dbReference type="NCBIfam" id="TIGR00339">
    <property type="entry name" value="sopT"/>
    <property type="match status" value="1"/>
</dbReference>
<dbReference type="Gene3D" id="3.40.50.620">
    <property type="entry name" value="HUPs"/>
    <property type="match status" value="1"/>
</dbReference>
<dbReference type="Pfam" id="PF01583">
    <property type="entry name" value="APS_kinase"/>
    <property type="match status" value="1"/>
</dbReference>
<evidence type="ECO:0000256" key="2">
    <source>
        <dbReference type="ARBA" id="ARBA00022679"/>
    </source>
</evidence>
<evidence type="ECO:0000256" key="3">
    <source>
        <dbReference type="ARBA" id="ARBA00022695"/>
    </source>
</evidence>
<dbReference type="GO" id="GO:0019379">
    <property type="term" value="P:sulfate assimilation, phosphoadenylyl sulfate reduction by phosphoadenylyl-sulfate reductase (thioredoxin)"/>
    <property type="evidence" value="ECO:0007669"/>
    <property type="project" value="TreeGrafter"/>
</dbReference>
<dbReference type="InterPro" id="IPR024951">
    <property type="entry name" value="Sulfurylase_cat_dom"/>
</dbReference>
<name>A0A3B0X5R6_9ZZZZ</name>
<dbReference type="EC" id="2.7.7.4" evidence="10"/>
<dbReference type="Gene3D" id="3.10.400.10">
    <property type="entry name" value="Sulfate adenylyltransferase"/>
    <property type="match status" value="1"/>
</dbReference>
<dbReference type="InterPro" id="IPR025980">
    <property type="entry name" value="ATP-Sase_PUA-like_dom"/>
</dbReference>
<dbReference type="PANTHER" id="PTHR42700">
    <property type="entry name" value="SULFATE ADENYLYLTRANSFERASE"/>
    <property type="match status" value="1"/>
</dbReference>
<dbReference type="SUPFAM" id="SSF52540">
    <property type="entry name" value="P-loop containing nucleoside triphosphate hydrolases"/>
    <property type="match status" value="1"/>
</dbReference>
<evidence type="ECO:0000256" key="5">
    <source>
        <dbReference type="ARBA" id="ARBA00022840"/>
    </source>
</evidence>
<dbReference type="InterPro" id="IPR027417">
    <property type="entry name" value="P-loop_NTPase"/>
</dbReference>
<dbReference type="InterPro" id="IPR059117">
    <property type="entry name" value="APS_kinase_dom"/>
</dbReference>
<dbReference type="InterPro" id="IPR002650">
    <property type="entry name" value="Sulphate_adenylyltransferase"/>
</dbReference>
<organism evidence="10">
    <name type="scientific">hydrothermal vent metagenome</name>
    <dbReference type="NCBI Taxonomy" id="652676"/>
    <lineage>
        <taxon>unclassified sequences</taxon>
        <taxon>metagenomes</taxon>
        <taxon>ecological metagenomes</taxon>
    </lineage>
</organism>
<keyword evidence="2 10" id="KW-0808">Transferase</keyword>
<dbReference type="GO" id="GO:0004020">
    <property type="term" value="F:adenylylsulfate kinase activity"/>
    <property type="evidence" value="ECO:0007669"/>
    <property type="project" value="UniProtKB-EC"/>
</dbReference>
<dbReference type="GO" id="GO:0005737">
    <property type="term" value="C:cytoplasm"/>
    <property type="evidence" value="ECO:0007669"/>
    <property type="project" value="TreeGrafter"/>
</dbReference>
<comment type="catalytic activity">
    <reaction evidence="1">
        <text>adenosine 5'-phosphosulfate + ATP = 3'-phosphoadenylyl sulfate + ADP + H(+)</text>
        <dbReference type="Rhea" id="RHEA:24152"/>
        <dbReference type="ChEBI" id="CHEBI:15378"/>
        <dbReference type="ChEBI" id="CHEBI:30616"/>
        <dbReference type="ChEBI" id="CHEBI:58243"/>
        <dbReference type="ChEBI" id="CHEBI:58339"/>
        <dbReference type="ChEBI" id="CHEBI:456216"/>
        <dbReference type="EC" id="2.7.1.25"/>
    </reaction>
</comment>
<dbReference type="Pfam" id="PF14306">
    <property type="entry name" value="PUA_2"/>
    <property type="match status" value="1"/>
</dbReference>
<dbReference type="GO" id="GO:0004781">
    <property type="term" value="F:sulfate adenylyltransferase (ATP) activity"/>
    <property type="evidence" value="ECO:0007669"/>
    <property type="project" value="UniProtKB-EC"/>
</dbReference>
<dbReference type="InterPro" id="IPR015947">
    <property type="entry name" value="PUA-like_sf"/>
</dbReference>
<keyword evidence="4" id="KW-0547">Nucleotide-binding</keyword>
<accession>A0A3B0X5R6</accession>
<dbReference type="CDD" id="cd02027">
    <property type="entry name" value="APSK"/>
    <property type="match status" value="1"/>
</dbReference>
<dbReference type="AlphaFoldDB" id="A0A3B0X5R6"/>
<evidence type="ECO:0000256" key="4">
    <source>
        <dbReference type="ARBA" id="ARBA00022741"/>
    </source>
</evidence>
<evidence type="ECO:0000259" key="9">
    <source>
        <dbReference type="Pfam" id="PF14306"/>
    </source>
</evidence>
<evidence type="ECO:0000259" key="8">
    <source>
        <dbReference type="Pfam" id="PF01747"/>
    </source>
</evidence>
<dbReference type="PANTHER" id="PTHR42700:SF1">
    <property type="entry name" value="SULFATE ADENYLYLTRANSFERASE"/>
    <property type="match status" value="1"/>
</dbReference>
<dbReference type="Pfam" id="PF01747">
    <property type="entry name" value="ATP-sulfurylase"/>
    <property type="match status" value="1"/>
</dbReference>
<feature type="domain" description="Sulphate adenylyltransferase catalytic" evidence="8">
    <location>
        <begin position="172"/>
        <end position="388"/>
    </location>
</feature>
<feature type="domain" description="ATP-sulfurylase PUA-like" evidence="9">
    <location>
        <begin position="5"/>
        <end position="163"/>
    </location>
</feature>
<keyword evidence="3 10" id="KW-0548">Nucleotidyltransferase</keyword>
<dbReference type="SUPFAM" id="SSF88697">
    <property type="entry name" value="PUA domain-like"/>
    <property type="match status" value="1"/>
</dbReference>
<dbReference type="NCBIfam" id="NF004040">
    <property type="entry name" value="PRK05537.1"/>
    <property type="match status" value="1"/>
</dbReference>
<dbReference type="GO" id="GO:0005524">
    <property type="term" value="F:ATP binding"/>
    <property type="evidence" value="ECO:0007669"/>
    <property type="project" value="UniProtKB-KW"/>
</dbReference>
<dbReference type="GO" id="GO:0010134">
    <property type="term" value="P:sulfate assimilation via adenylyl sulfate reduction"/>
    <property type="evidence" value="ECO:0007669"/>
    <property type="project" value="TreeGrafter"/>
</dbReference>
<gene>
    <name evidence="10" type="ORF">MNBD_GAMMA05-618</name>
</gene>
<dbReference type="EMBL" id="UOFE01000024">
    <property type="protein sequence ID" value="VAW52086.1"/>
    <property type="molecule type" value="Genomic_DNA"/>
</dbReference>
<reference evidence="10" key="1">
    <citation type="submission" date="2018-06" db="EMBL/GenBank/DDBJ databases">
        <authorList>
            <person name="Zhirakovskaya E."/>
        </authorList>
    </citation>
    <scope>NUCLEOTIDE SEQUENCE</scope>
</reference>
<proteinExistence type="predicted"/>
<evidence type="ECO:0000313" key="10">
    <source>
        <dbReference type="EMBL" id="VAW52086.1"/>
    </source>
</evidence>
<feature type="domain" description="APS kinase" evidence="7">
    <location>
        <begin position="396"/>
        <end position="548"/>
    </location>
</feature>
<comment type="pathway">
    <text evidence="6">Sulfur metabolism; hydrogen sulfide biosynthesis; sulfite from sulfate.</text>
</comment>
<evidence type="ECO:0000256" key="1">
    <source>
        <dbReference type="ARBA" id="ARBA00001823"/>
    </source>
</evidence>
<dbReference type="InterPro" id="IPR050512">
    <property type="entry name" value="Sulf_AdTrans/APS_kinase"/>
</dbReference>
<dbReference type="EC" id="2.7.1.25" evidence="10"/>